<sequence>MSLNDYAPTTRHSGKRRAPLEELRTKKLPNPLGTDSHVNLIELASGHKEERDARFARHRPGEQGLARAGRAGKKHALGQLAAAGIELCRVLQELNNLLQLALGLVHALHVSKLDHFSPARLKFGLCRSSPEQAGVLQA</sequence>
<keyword evidence="3" id="KW-1185">Reference proteome</keyword>
<dbReference type="EMBL" id="JAEFCI010003093">
    <property type="protein sequence ID" value="KAG5461812.1"/>
    <property type="molecule type" value="Genomic_DNA"/>
</dbReference>
<feature type="region of interest" description="Disordered" evidence="1">
    <location>
        <begin position="1"/>
        <end position="38"/>
    </location>
</feature>
<organism evidence="2 3">
    <name type="scientific">Olpidium bornovanus</name>
    <dbReference type="NCBI Taxonomy" id="278681"/>
    <lineage>
        <taxon>Eukaryota</taxon>
        <taxon>Fungi</taxon>
        <taxon>Fungi incertae sedis</taxon>
        <taxon>Olpidiomycota</taxon>
        <taxon>Olpidiomycotina</taxon>
        <taxon>Olpidiomycetes</taxon>
        <taxon>Olpidiales</taxon>
        <taxon>Olpidiaceae</taxon>
        <taxon>Olpidium</taxon>
    </lineage>
</organism>
<dbReference type="Proteomes" id="UP000673691">
    <property type="component" value="Unassembled WGS sequence"/>
</dbReference>
<gene>
    <name evidence="2" type="ORF">BJ554DRAFT_5940</name>
</gene>
<proteinExistence type="predicted"/>
<evidence type="ECO:0000313" key="3">
    <source>
        <dbReference type="Proteomes" id="UP000673691"/>
    </source>
</evidence>
<evidence type="ECO:0000256" key="1">
    <source>
        <dbReference type="SAM" id="MobiDB-lite"/>
    </source>
</evidence>
<evidence type="ECO:0000313" key="2">
    <source>
        <dbReference type="EMBL" id="KAG5461812.1"/>
    </source>
</evidence>
<dbReference type="AlphaFoldDB" id="A0A8H8DL31"/>
<accession>A0A8H8DL31</accession>
<name>A0A8H8DL31_9FUNG</name>
<reference evidence="2 3" key="1">
    <citation type="journal article" name="Sci. Rep.">
        <title>Genome-scale phylogenetic analyses confirm Olpidium as the closest living zoosporic fungus to the non-flagellated, terrestrial fungi.</title>
        <authorList>
            <person name="Chang Y."/>
            <person name="Rochon D."/>
            <person name="Sekimoto S."/>
            <person name="Wang Y."/>
            <person name="Chovatia M."/>
            <person name="Sandor L."/>
            <person name="Salamov A."/>
            <person name="Grigoriev I.V."/>
            <person name="Stajich J.E."/>
            <person name="Spatafora J.W."/>
        </authorList>
    </citation>
    <scope>NUCLEOTIDE SEQUENCE [LARGE SCALE GENOMIC DNA]</scope>
    <source>
        <strain evidence="2">S191</strain>
    </source>
</reference>
<protein>
    <submittedName>
        <fullName evidence="2">Uncharacterized protein</fullName>
    </submittedName>
</protein>
<comment type="caution">
    <text evidence="2">The sequence shown here is derived from an EMBL/GenBank/DDBJ whole genome shotgun (WGS) entry which is preliminary data.</text>
</comment>